<comment type="caution">
    <text evidence="1">The sequence shown here is derived from an EMBL/GenBank/DDBJ whole genome shotgun (WGS) entry which is preliminary data.</text>
</comment>
<feature type="non-terminal residue" evidence="1">
    <location>
        <position position="1"/>
    </location>
</feature>
<dbReference type="Proteomes" id="UP000708208">
    <property type="component" value="Unassembled WGS sequence"/>
</dbReference>
<reference evidence="1" key="1">
    <citation type="submission" date="2021-06" db="EMBL/GenBank/DDBJ databases">
        <authorList>
            <person name="Hodson N. C."/>
            <person name="Mongue J. A."/>
            <person name="Jaron S. K."/>
        </authorList>
    </citation>
    <scope>NUCLEOTIDE SEQUENCE</scope>
</reference>
<dbReference type="EMBL" id="CAJVCH010025980">
    <property type="protein sequence ID" value="CAG7699658.1"/>
    <property type="molecule type" value="Genomic_DNA"/>
</dbReference>
<organism evidence="1 2">
    <name type="scientific">Allacma fusca</name>
    <dbReference type="NCBI Taxonomy" id="39272"/>
    <lineage>
        <taxon>Eukaryota</taxon>
        <taxon>Metazoa</taxon>
        <taxon>Ecdysozoa</taxon>
        <taxon>Arthropoda</taxon>
        <taxon>Hexapoda</taxon>
        <taxon>Collembola</taxon>
        <taxon>Symphypleona</taxon>
        <taxon>Sminthuridae</taxon>
        <taxon>Allacma</taxon>
    </lineage>
</organism>
<proteinExistence type="predicted"/>
<gene>
    <name evidence="1" type="ORF">AFUS01_LOCUS4191</name>
</gene>
<accession>A0A8J2NJ82</accession>
<sequence length="29" mass="3249">ALLCCQCESCAWMFVSHFKIQTLNSEAQG</sequence>
<keyword evidence="2" id="KW-1185">Reference proteome</keyword>
<dbReference type="AlphaFoldDB" id="A0A8J2NJ82"/>
<evidence type="ECO:0000313" key="2">
    <source>
        <dbReference type="Proteomes" id="UP000708208"/>
    </source>
</evidence>
<name>A0A8J2NJ82_9HEXA</name>
<evidence type="ECO:0000313" key="1">
    <source>
        <dbReference type="EMBL" id="CAG7699658.1"/>
    </source>
</evidence>
<protein>
    <submittedName>
        <fullName evidence="1">Uncharacterized protein</fullName>
    </submittedName>
</protein>